<dbReference type="Pfam" id="PF19457">
    <property type="entry name" value="DUF5994"/>
    <property type="match status" value="1"/>
</dbReference>
<reference evidence="1 2" key="1">
    <citation type="submission" date="2017-04" db="EMBL/GenBank/DDBJ databases">
        <authorList>
            <person name="Afonso C.L."/>
            <person name="Miller P.J."/>
            <person name="Scott M.A."/>
            <person name="Spackman E."/>
            <person name="Goraichik I."/>
            <person name="Dimitrov K.M."/>
            <person name="Suarez D.L."/>
            <person name="Swayne D.E."/>
        </authorList>
    </citation>
    <scope>NUCLEOTIDE SEQUENCE [LARGE SCALE GENOMIC DNA]</scope>
    <source>
        <strain evidence="1 2">DSM 43828</strain>
    </source>
</reference>
<dbReference type="RefSeq" id="WP_084431529.1">
    <property type="nucleotide sequence ID" value="NZ_FWXV01000008.1"/>
</dbReference>
<evidence type="ECO:0000313" key="2">
    <source>
        <dbReference type="Proteomes" id="UP000192674"/>
    </source>
</evidence>
<dbReference type="Proteomes" id="UP000192674">
    <property type="component" value="Unassembled WGS sequence"/>
</dbReference>
<name>A0A1W2FLW5_KIBAR</name>
<dbReference type="EMBL" id="FWXV01000008">
    <property type="protein sequence ID" value="SMD22764.1"/>
    <property type="molecule type" value="Genomic_DNA"/>
</dbReference>
<organism evidence="1 2">
    <name type="scientific">Kibdelosporangium aridum</name>
    <dbReference type="NCBI Taxonomy" id="2030"/>
    <lineage>
        <taxon>Bacteria</taxon>
        <taxon>Bacillati</taxon>
        <taxon>Actinomycetota</taxon>
        <taxon>Actinomycetes</taxon>
        <taxon>Pseudonocardiales</taxon>
        <taxon>Pseudonocardiaceae</taxon>
        <taxon>Kibdelosporangium</taxon>
    </lineage>
</organism>
<dbReference type="OrthoDB" id="3785441at2"/>
<keyword evidence="2" id="KW-1185">Reference proteome</keyword>
<dbReference type="InterPro" id="IPR046036">
    <property type="entry name" value="DUF5994"/>
</dbReference>
<sequence>MSVSSTPIIPPLNPSRERTRLRLKPAGSISGYVDGAWWPRSRDLAAELPALAEVLSVRLGVVWRVVYALTSWEPAPRRIRLDGRDVRLEGFRSQDGNVISVIASDRRRIRLLVIPQDMTEVASHDAMMAAAGRDNSDSPTMILALDNRHPGEPSA</sequence>
<proteinExistence type="predicted"/>
<gene>
    <name evidence="1" type="ORF">SAMN05661093_07584</name>
</gene>
<dbReference type="AlphaFoldDB" id="A0A1W2FLW5"/>
<accession>A0A1W2FLW5</accession>
<evidence type="ECO:0000313" key="1">
    <source>
        <dbReference type="EMBL" id="SMD22764.1"/>
    </source>
</evidence>
<protein>
    <submittedName>
        <fullName evidence="1">Uncharacterized protein</fullName>
    </submittedName>
</protein>